<dbReference type="SMART" id="SM00267">
    <property type="entry name" value="GGDEF"/>
    <property type="match status" value="1"/>
</dbReference>
<feature type="domain" description="EAL" evidence="2">
    <location>
        <begin position="499"/>
        <end position="751"/>
    </location>
</feature>
<dbReference type="RefSeq" id="WP_114351240.1">
    <property type="nucleotide sequence ID" value="NZ_QPJJ01000001.1"/>
</dbReference>
<dbReference type="CDD" id="cd01948">
    <property type="entry name" value="EAL"/>
    <property type="match status" value="1"/>
</dbReference>
<feature type="transmembrane region" description="Helical" evidence="1">
    <location>
        <begin position="228"/>
        <end position="250"/>
    </location>
</feature>
<keyword evidence="1" id="KW-1133">Transmembrane helix</keyword>
<evidence type="ECO:0000259" key="3">
    <source>
        <dbReference type="PROSITE" id="PS50887"/>
    </source>
</evidence>
<gene>
    <name evidence="4" type="ORF">DFR57_101169</name>
</gene>
<dbReference type="PROSITE" id="PS50887">
    <property type="entry name" value="GGDEF"/>
    <property type="match status" value="1"/>
</dbReference>
<feature type="transmembrane region" description="Helical" evidence="1">
    <location>
        <begin position="200"/>
        <end position="222"/>
    </location>
</feature>
<feature type="domain" description="GGDEF" evidence="3">
    <location>
        <begin position="358"/>
        <end position="490"/>
    </location>
</feature>
<dbReference type="Gene3D" id="3.30.70.270">
    <property type="match status" value="1"/>
</dbReference>
<organism evidence="4 5">
    <name type="scientific">Saliterribacillus persicus</name>
    <dbReference type="NCBI Taxonomy" id="930114"/>
    <lineage>
        <taxon>Bacteria</taxon>
        <taxon>Bacillati</taxon>
        <taxon>Bacillota</taxon>
        <taxon>Bacilli</taxon>
        <taxon>Bacillales</taxon>
        <taxon>Bacillaceae</taxon>
        <taxon>Saliterribacillus</taxon>
    </lineage>
</organism>
<dbReference type="PROSITE" id="PS50883">
    <property type="entry name" value="EAL"/>
    <property type="match status" value="1"/>
</dbReference>
<evidence type="ECO:0000259" key="2">
    <source>
        <dbReference type="PROSITE" id="PS50883"/>
    </source>
</evidence>
<dbReference type="SUPFAM" id="SSF141868">
    <property type="entry name" value="EAL domain-like"/>
    <property type="match status" value="1"/>
</dbReference>
<protein>
    <submittedName>
        <fullName evidence="4">Diguanylate cyclase (GGDEF)-like protein</fullName>
    </submittedName>
</protein>
<dbReference type="InterPro" id="IPR052155">
    <property type="entry name" value="Biofilm_reg_signaling"/>
</dbReference>
<dbReference type="OrthoDB" id="9759607at2"/>
<dbReference type="InterPro" id="IPR029787">
    <property type="entry name" value="Nucleotide_cyclase"/>
</dbReference>
<feature type="transmembrane region" description="Helical" evidence="1">
    <location>
        <begin position="67"/>
        <end position="91"/>
    </location>
</feature>
<comment type="caution">
    <text evidence="4">The sequence shown here is derived from an EMBL/GenBank/DDBJ whole genome shotgun (WGS) entry which is preliminary data.</text>
</comment>
<dbReference type="EMBL" id="QPJJ01000001">
    <property type="protein sequence ID" value="RCW77300.1"/>
    <property type="molecule type" value="Genomic_DNA"/>
</dbReference>
<accession>A0A368YAL4</accession>
<dbReference type="InterPro" id="IPR043128">
    <property type="entry name" value="Rev_trsase/Diguanyl_cyclase"/>
</dbReference>
<dbReference type="Gene3D" id="3.20.20.450">
    <property type="entry name" value="EAL domain"/>
    <property type="match status" value="1"/>
</dbReference>
<dbReference type="CDD" id="cd01949">
    <property type="entry name" value="GGDEF"/>
    <property type="match status" value="1"/>
</dbReference>
<dbReference type="InterPro" id="IPR001633">
    <property type="entry name" value="EAL_dom"/>
</dbReference>
<feature type="transmembrane region" description="Helical" evidence="1">
    <location>
        <begin position="9"/>
        <end position="28"/>
    </location>
</feature>
<dbReference type="PANTHER" id="PTHR44757:SF2">
    <property type="entry name" value="BIOFILM ARCHITECTURE MAINTENANCE PROTEIN MBAA"/>
    <property type="match status" value="1"/>
</dbReference>
<dbReference type="Pfam" id="PF00563">
    <property type="entry name" value="EAL"/>
    <property type="match status" value="1"/>
</dbReference>
<name>A0A368YAL4_9BACI</name>
<dbReference type="Proteomes" id="UP000252585">
    <property type="component" value="Unassembled WGS sequence"/>
</dbReference>
<evidence type="ECO:0000313" key="4">
    <source>
        <dbReference type="EMBL" id="RCW77300.1"/>
    </source>
</evidence>
<feature type="transmembrane region" description="Helical" evidence="1">
    <location>
        <begin position="165"/>
        <end position="188"/>
    </location>
</feature>
<feature type="transmembrane region" description="Helical" evidence="1">
    <location>
        <begin position="294"/>
        <end position="312"/>
    </location>
</feature>
<feature type="transmembrane region" description="Helical" evidence="1">
    <location>
        <begin position="103"/>
        <end position="121"/>
    </location>
</feature>
<feature type="transmembrane region" description="Helical" evidence="1">
    <location>
        <begin position="271"/>
        <end position="288"/>
    </location>
</feature>
<dbReference type="NCBIfam" id="TIGR00254">
    <property type="entry name" value="GGDEF"/>
    <property type="match status" value="1"/>
</dbReference>
<reference evidence="4 5" key="1">
    <citation type="submission" date="2018-07" db="EMBL/GenBank/DDBJ databases">
        <title>Genomic Encyclopedia of Type Strains, Phase IV (KMG-IV): sequencing the most valuable type-strain genomes for metagenomic binning, comparative biology and taxonomic classification.</title>
        <authorList>
            <person name="Goeker M."/>
        </authorList>
    </citation>
    <scope>NUCLEOTIDE SEQUENCE [LARGE SCALE GENOMIC DNA]</scope>
    <source>
        <strain evidence="4 5">DSM 27696</strain>
    </source>
</reference>
<evidence type="ECO:0000256" key="1">
    <source>
        <dbReference type="SAM" id="Phobius"/>
    </source>
</evidence>
<feature type="transmembrane region" description="Helical" evidence="1">
    <location>
        <begin position="133"/>
        <end position="153"/>
    </location>
</feature>
<keyword evidence="5" id="KW-1185">Reference proteome</keyword>
<sequence>MKMRANKSSIIGIVLVITFLYYLLLLLLQDNPWVRVLVTITGLILAGFLCLKWIYDAYKITKDKQKKFWLLIGIGVSLYTISSIYWLIIVIIQKVTDYPDLSYALWLFAYIFFLTALVYKIRVIETSINTSPYLFNMGIFIIVSVSITVHYLLQPILAFSGESTLVFVISILYLVVDLSIIFAILIIYYLSLYSNEKESLLFIVCAFFFQALADMMFVYATLNDFYEVGIYIDAIWLFALLSMGIAAKFVQKDFASFDWKILRSFDSKDTYFPYIGGIVLVILVSDSYNWEMNALSIGISFVFILVITRQIVVMRKNNQLVKEYRYLAYHDSLTSLKNRTSFVKELKLFLKQAETLDTSICVLLLDLDRFKNVNDTLGHHYGDEVLMEAAQRLKMGADCQSEIYRIGGDEFVIIIPDIDKEECERIAKSILAIFESSFVIDNHEINITPSIGISMYPTDGKKGETLLRYSDAAMYHAKETGKNRYHFFNQKLNEDIVRKMTLEIELKKAMQNDELMVHYQPKFELNSKKIIGMEALLRWNHATLGAIPPQEFIRVAEETGQILPLGEWVLRKACEDTKELHKKGYQKIAIAVNVSVRQFEEQGFVELVEQVLEETGLEAKYLELEITESIMQNVAHSTEILKGLKAIGVKTAIDDFGTGYSSLHVLKTLPIDTIKIDKSFIDQMEVITNFSIVKTIIDIGLNLNLKVIAEGIETHFQHEILIDLGCELGQGYLFSQPVSLKELENHLLLAV</sequence>
<dbReference type="AlphaFoldDB" id="A0A368YAL4"/>
<proteinExistence type="predicted"/>
<dbReference type="Pfam" id="PF00990">
    <property type="entry name" value="GGDEF"/>
    <property type="match status" value="1"/>
</dbReference>
<evidence type="ECO:0000313" key="5">
    <source>
        <dbReference type="Proteomes" id="UP000252585"/>
    </source>
</evidence>
<dbReference type="InterPro" id="IPR035919">
    <property type="entry name" value="EAL_sf"/>
</dbReference>
<dbReference type="PANTHER" id="PTHR44757">
    <property type="entry name" value="DIGUANYLATE CYCLASE DGCP"/>
    <property type="match status" value="1"/>
</dbReference>
<keyword evidence="1" id="KW-0472">Membrane</keyword>
<dbReference type="SUPFAM" id="SSF55073">
    <property type="entry name" value="Nucleotide cyclase"/>
    <property type="match status" value="1"/>
</dbReference>
<feature type="transmembrane region" description="Helical" evidence="1">
    <location>
        <begin position="34"/>
        <end position="55"/>
    </location>
</feature>
<dbReference type="InterPro" id="IPR000160">
    <property type="entry name" value="GGDEF_dom"/>
</dbReference>
<keyword evidence="1" id="KW-0812">Transmembrane</keyword>
<dbReference type="FunFam" id="3.30.70.270:FF:000001">
    <property type="entry name" value="Diguanylate cyclase domain protein"/>
    <property type="match status" value="1"/>
</dbReference>
<dbReference type="SMART" id="SM00052">
    <property type="entry name" value="EAL"/>
    <property type="match status" value="1"/>
</dbReference>